<organism evidence="3 4">
    <name type="scientific">Prevotella lacticifex</name>
    <dbReference type="NCBI Taxonomy" id="2854755"/>
    <lineage>
        <taxon>Bacteria</taxon>
        <taxon>Pseudomonadati</taxon>
        <taxon>Bacteroidota</taxon>
        <taxon>Bacteroidia</taxon>
        <taxon>Bacteroidales</taxon>
        <taxon>Prevotellaceae</taxon>
        <taxon>Prevotella</taxon>
    </lineage>
</organism>
<evidence type="ECO:0000313" key="3">
    <source>
        <dbReference type="EMBL" id="GJG58401.1"/>
    </source>
</evidence>
<evidence type="ECO:0000256" key="2">
    <source>
        <dbReference type="SAM" id="Phobius"/>
    </source>
</evidence>
<feature type="transmembrane region" description="Helical" evidence="2">
    <location>
        <begin position="128"/>
        <end position="151"/>
    </location>
</feature>
<accession>A0A9R1CVX3</accession>
<gene>
    <name evidence="3" type="ORF">PRLR5076_12520</name>
</gene>
<keyword evidence="2" id="KW-0472">Membrane</keyword>
<keyword evidence="4" id="KW-1185">Reference proteome</keyword>
<keyword evidence="2" id="KW-1133">Transmembrane helix</keyword>
<feature type="compositionally biased region" description="Basic and acidic residues" evidence="1">
    <location>
        <begin position="199"/>
        <end position="211"/>
    </location>
</feature>
<sequence length="860" mass="97329">MIAQNILDLSGKNPSLKIKEYNINFKEYNKNNFIIDAKDSITISKIVFAKNGNEAKRAEIKDGGKLLTRKDSVKKDISGTIKISPKSILTITYGQKTWTFKMKGNEMNSSNNKTNQNVNTKEFQDGSISIWDIIIGIIIGVVISAIGFCWLKKYRKTNSKSKESTQKITAEDKALTTEVKNEKEDSSINQPAKASDVQVEEKSEEANKENPNDETWAINDINKIENALDEQIATIIKGYEIDIFNEYSNRNSKIEKLQEILSIYFNLSNDKKHISKELCGSENSDTQQILTKIKELKTSSESNYNRVIVISDIERLIKANEISKSIYTNETNGEFEAKIKQLLDKLCKKVKESIDTKSVDGRHEAQKYVIEQLKINGFDSYFASNTPLKSGLEKIKADIEKSKSSMATSNPGNTDDVTTNHSSNFESFLEELHSQLPEISDNIGTFDDLVNVIKDLIKNHLNVEKDTSISSEDTEEISIANFLKEVGMQPTASQEDAIKQIKDALVKVNELDEICKQYGTNKAKGLVDAIKEHIYKSIKGQLESKNETKEIIASCHTTEGIVKELSDAYIEVGFEKKKLEEEQKEMTTNLKEACANEGNSESMEDCNMNKMFKAYQDAVGQKIATEKANVETLQKKVSSKQEIIDSNNKTFSNMLSEMNEVMKKDIHDIQASVTGSFIRPCDMTLKPQCDENQSLLREAFKKFSKNLLTTDAIDNYAELYRKVQDIIEEDITNEYGLTNVLSRYYSYSCLPFMTDQTREYGMRIDHESMMCAYNALSHLANRFGLQLIVPNLFADRISDGEYKDCTGENYGDLENLCPGVANYVLEISNSDKQNYITDLVRVGYKKDYKVKQKAMVIVAQ</sequence>
<reference evidence="3" key="1">
    <citation type="journal article" date="2022" name="Int. J. Syst. Evol. Microbiol.">
        <title>Prevotella lacticifex sp. nov., isolated from the rumen of cows.</title>
        <authorList>
            <person name="Shinkai T."/>
            <person name="Ikeyama N."/>
            <person name="Kumagai M."/>
            <person name="Ohmori H."/>
            <person name="Sakamoto M."/>
            <person name="Ohkuma M."/>
            <person name="Mitsumori M."/>
        </authorList>
    </citation>
    <scope>NUCLEOTIDE SEQUENCE</scope>
    <source>
        <strain evidence="3">R5076</strain>
    </source>
</reference>
<evidence type="ECO:0000256" key="1">
    <source>
        <dbReference type="SAM" id="MobiDB-lite"/>
    </source>
</evidence>
<feature type="compositionally biased region" description="Basic and acidic residues" evidence="1">
    <location>
        <begin position="175"/>
        <end position="186"/>
    </location>
</feature>
<name>A0A9R1CVX3_9BACT</name>
<protein>
    <submittedName>
        <fullName evidence="3">Uncharacterized protein</fullName>
    </submittedName>
</protein>
<dbReference type="EMBL" id="BPUB01000001">
    <property type="protein sequence ID" value="GJG58401.1"/>
    <property type="molecule type" value="Genomic_DNA"/>
</dbReference>
<keyword evidence="2" id="KW-0812">Transmembrane</keyword>
<proteinExistence type="predicted"/>
<comment type="caution">
    <text evidence="3">The sequence shown here is derived from an EMBL/GenBank/DDBJ whole genome shotgun (WGS) entry which is preliminary data.</text>
</comment>
<feature type="region of interest" description="Disordered" evidence="1">
    <location>
        <begin position="175"/>
        <end position="213"/>
    </location>
</feature>
<evidence type="ECO:0000313" key="4">
    <source>
        <dbReference type="Proteomes" id="UP000825483"/>
    </source>
</evidence>
<dbReference type="Proteomes" id="UP000825483">
    <property type="component" value="Unassembled WGS sequence"/>
</dbReference>
<dbReference type="AlphaFoldDB" id="A0A9R1CVX3"/>